<gene>
    <name evidence="6" type="ORF">NX784_14845</name>
</gene>
<evidence type="ECO:0000313" key="7">
    <source>
        <dbReference type="Proteomes" id="UP001204151"/>
    </source>
</evidence>
<sequence>MRRTNFDMDALRSFCEGVALGSFAKAADRLGRSTSAISMQMKKLEAQAGTDLLRKSGRGLELTAAGELLLGYARRILDLNDEACAAVTGMHLDGAVRLGLQEDFGEGLLSNVLARFTRSHPDLQIEAVIARNADLVAQLQAGKLDLALAWHTGAELPHVDVLGDYPMRWVGAAAHAPAREPVRLVVLQAPCFMRKVATDALDRAGIPWRIVYTSPSLAGIWAAVAAGLGVTVRTPLGLPGDVCLLDGTDGLPALPGIRLALFNAAATPSPACARMGALIREHVVATPEERRAGTV</sequence>
<keyword evidence="4" id="KW-0804">Transcription</keyword>
<evidence type="ECO:0000256" key="2">
    <source>
        <dbReference type="ARBA" id="ARBA00023015"/>
    </source>
</evidence>
<evidence type="ECO:0000256" key="4">
    <source>
        <dbReference type="ARBA" id="ARBA00023163"/>
    </source>
</evidence>
<accession>A0ABT1ZSG0</accession>
<keyword evidence="3" id="KW-0238">DNA-binding</keyword>
<dbReference type="Pfam" id="PF00126">
    <property type="entry name" value="HTH_1"/>
    <property type="match status" value="1"/>
</dbReference>
<keyword evidence="7" id="KW-1185">Reference proteome</keyword>
<dbReference type="InterPro" id="IPR000847">
    <property type="entry name" value="LysR_HTH_N"/>
</dbReference>
<comment type="caution">
    <text evidence="6">The sequence shown here is derived from an EMBL/GenBank/DDBJ whole genome shotgun (WGS) entry which is preliminary data.</text>
</comment>
<keyword evidence="2" id="KW-0805">Transcription regulation</keyword>
<evidence type="ECO:0000259" key="5">
    <source>
        <dbReference type="PROSITE" id="PS50931"/>
    </source>
</evidence>
<dbReference type="RefSeq" id="WP_258817456.1">
    <property type="nucleotide sequence ID" value="NZ_JANUGW010000009.1"/>
</dbReference>
<dbReference type="Pfam" id="PF03466">
    <property type="entry name" value="LysR_substrate"/>
    <property type="match status" value="1"/>
</dbReference>
<organism evidence="6 7">
    <name type="scientific">Massilia pinisoli</name>
    <dbReference type="NCBI Taxonomy" id="1772194"/>
    <lineage>
        <taxon>Bacteria</taxon>
        <taxon>Pseudomonadati</taxon>
        <taxon>Pseudomonadota</taxon>
        <taxon>Betaproteobacteria</taxon>
        <taxon>Burkholderiales</taxon>
        <taxon>Oxalobacteraceae</taxon>
        <taxon>Telluria group</taxon>
        <taxon>Massilia</taxon>
    </lineage>
</organism>
<dbReference type="PROSITE" id="PS50931">
    <property type="entry name" value="HTH_LYSR"/>
    <property type="match status" value="1"/>
</dbReference>
<evidence type="ECO:0000256" key="1">
    <source>
        <dbReference type="ARBA" id="ARBA00009437"/>
    </source>
</evidence>
<dbReference type="PANTHER" id="PTHR30579:SF7">
    <property type="entry name" value="HTH-TYPE TRANSCRIPTIONAL REGULATOR LRHA-RELATED"/>
    <property type="match status" value="1"/>
</dbReference>
<proteinExistence type="inferred from homology"/>
<dbReference type="PANTHER" id="PTHR30579">
    <property type="entry name" value="TRANSCRIPTIONAL REGULATOR"/>
    <property type="match status" value="1"/>
</dbReference>
<dbReference type="Gene3D" id="1.10.10.10">
    <property type="entry name" value="Winged helix-like DNA-binding domain superfamily/Winged helix DNA-binding domain"/>
    <property type="match status" value="1"/>
</dbReference>
<dbReference type="Proteomes" id="UP001204151">
    <property type="component" value="Unassembled WGS sequence"/>
</dbReference>
<dbReference type="InterPro" id="IPR036388">
    <property type="entry name" value="WH-like_DNA-bd_sf"/>
</dbReference>
<dbReference type="InterPro" id="IPR050176">
    <property type="entry name" value="LTTR"/>
</dbReference>
<dbReference type="EMBL" id="JANUGW010000009">
    <property type="protein sequence ID" value="MCS0582867.1"/>
    <property type="molecule type" value="Genomic_DNA"/>
</dbReference>
<name>A0ABT1ZSG0_9BURK</name>
<evidence type="ECO:0000313" key="6">
    <source>
        <dbReference type="EMBL" id="MCS0582867.1"/>
    </source>
</evidence>
<feature type="domain" description="HTH lysR-type" evidence="5">
    <location>
        <begin position="6"/>
        <end position="63"/>
    </location>
</feature>
<dbReference type="SUPFAM" id="SSF46785">
    <property type="entry name" value="Winged helix' DNA-binding domain"/>
    <property type="match status" value="1"/>
</dbReference>
<reference evidence="6 7" key="1">
    <citation type="submission" date="2022-08" db="EMBL/GenBank/DDBJ databases">
        <title>Reclassification of Massilia species as members of the genera Telluria, Duganella, Pseudoduganella, Mokoshia gen. nov. and Zemynaea gen. nov. using orthogonal and non-orthogonal genome-based approaches.</title>
        <authorList>
            <person name="Bowman J.P."/>
        </authorList>
    </citation>
    <scope>NUCLEOTIDE SEQUENCE [LARGE SCALE GENOMIC DNA]</scope>
    <source>
        <strain evidence="6 7">JCM 31316</strain>
    </source>
</reference>
<dbReference type="InterPro" id="IPR005119">
    <property type="entry name" value="LysR_subst-bd"/>
</dbReference>
<dbReference type="InterPro" id="IPR036390">
    <property type="entry name" value="WH_DNA-bd_sf"/>
</dbReference>
<dbReference type="SUPFAM" id="SSF53850">
    <property type="entry name" value="Periplasmic binding protein-like II"/>
    <property type="match status" value="1"/>
</dbReference>
<protein>
    <submittedName>
        <fullName evidence="6">LysR substrate-binding domain-containing protein</fullName>
    </submittedName>
</protein>
<comment type="similarity">
    <text evidence="1">Belongs to the LysR transcriptional regulatory family.</text>
</comment>
<evidence type="ECO:0000256" key="3">
    <source>
        <dbReference type="ARBA" id="ARBA00023125"/>
    </source>
</evidence>
<dbReference type="Gene3D" id="3.40.190.10">
    <property type="entry name" value="Periplasmic binding protein-like II"/>
    <property type="match status" value="2"/>
</dbReference>